<dbReference type="STRING" id="225004.SAMN02745152_01120"/>
<evidence type="ECO:0000313" key="2">
    <source>
        <dbReference type="Proteomes" id="UP000190395"/>
    </source>
</evidence>
<proteinExistence type="predicted"/>
<dbReference type="RefSeq" id="WP_268811069.1">
    <property type="nucleotide sequence ID" value="NZ_CAMCOW010000072.1"/>
</dbReference>
<organism evidence="1 2">
    <name type="scientific">Treponema berlinense</name>
    <dbReference type="NCBI Taxonomy" id="225004"/>
    <lineage>
        <taxon>Bacteria</taxon>
        <taxon>Pseudomonadati</taxon>
        <taxon>Spirochaetota</taxon>
        <taxon>Spirochaetia</taxon>
        <taxon>Spirochaetales</taxon>
        <taxon>Treponemataceae</taxon>
        <taxon>Treponema</taxon>
    </lineage>
</organism>
<evidence type="ECO:0000313" key="1">
    <source>
        <dbReference type="EMBL" id="SJZ74523.1"/>
    </source>
</evidence>
<name>A0A1T4N5N4_9SPIR</name>
<reference evidence="1 2" key="1">
    <citation type="submission" date="2017-02" db="EMBL/GenBank/DDBJ databases">
        <authorList>
            <person name="Peterson S.W."/>
        </authorList>
    </citation>
    <scope>NUCLEOTIDE SEQUENCE [LARGE SCALE GENOMIC DNA]</scope>
    <source>
        <strain evidence="1 2">ATCC BAA-909</strain>
    </source>
</reference>
<keyword evidence="2" id="KW-1185">Reference proteome</keyword>
<dbReference type="EMBL" id="FUXC01000005">
    <property type="protein sequence ID" value="SJZ74523.1"/>
    <property type="molecule type" value="Genomic_DNA"/>
</dbReference>
<dbReference type="GeneID" id="303368495"/>
<sequence length="44" mass="5053">MESFVTVENISESDFLKLQSIGWVLVSVDNALSDNLIYSFKKER</sequence>
<accession>A0A1T4N5N4</accession>
<protein>
    <submittedName>
        <fullName evidence="1">Uncharacterized protein</fullName>
    </submittedName>
</protein>
<dbReference type="Proteomes" id="UP000190395">
    <property type="component" value="Unassembled WGS sequence"/>
</dbReference>
<gene>
    <name evidence="1" type="ORF">SAMN02745152_01120</name>
</gene>
<dbReference type="AlphaFoldDB" id="A0A1T4N5N4"/>